<sequence length="381" mass="40591">MPPSRPLPTVHRSVELIPSSDPTSNVRVNQTAAVPPIPRSGTYTLIRILNTSLNPVDYKLASLPQPLPRLLVGASPHTPGLDFVGRVWDTNDSRLKGGDIVWGYVSGSSRDGAAADFLVVKGQGWGGKIPDGWLEMSSRTGRSLAEFGACGVAVYSALQPLLSGDLGFSRTWKAGGSNRASGKGGKVFINGGSGGVGTFAVQLAKHCFGCDAVVASCSGANADLVKSLGADEVIDYRSVNVVDALKQYVAKNGELDLVVDNVGSVDLYWNSHHFLKSGSAGGKFIMVGATISLQTMIDIPKMLLWPTVLGGGKRPVSLFALIAVPPEQHDIVGQWMVEGRLRTVIEDENRFELTDIQKAFRKLQGGRTRGKISIQVNEDGR</sequence>
<evidence type="ECO:0000313" key="2">
    <source>
        <dbReference type="Proteomes" id="UP001309876"/>
    </source>
</evidence>
<dbReference type="Gene3D" id="3.40.50.720">
    <property type="entry name" value="NAD(P)-binding Rossmann-like Domain"/>
    <property type="match status" value="1"/>
</dbReference>
<dbReference type="Proteomes" id="UP001309876">
    <property type="component" value="Unassembled WGS sequence"/>
</dbReference>
<dbReference type="InterPro" id="IPR011032">
    <property type="entry name" value="GroES-like_sf"/>
</dbReference>
<dbReference type="InterPro" id="IPR036291">
    <property type="entry name" value="NAD(P)-bd_dom_sf"/>
</dbReference>
<keyword evidence="2" id="KW-1185">Reference proteome</keyword>
<dbReference type="SUPFAM" id="SSF50129">
    <property type="entry name" value="GroES-like"/>
    <property type="match status" value="1"/>
</dbReference>
<dbReference type="Gene3D" id="3.90.180.10">
    <property type="entry name" value="Medium-chain alcohol dehydrogenases, catalytic domain"/>
    <property type="match status" value="1"/>
</dbReference>
<comment type="caution">
    <text evidence="1">The sequence shown here is derived from an EMBL/GenBank/DDBJ whole genome shotgun (WGS) entry which is preliminary data.</text>
</comment>
<name>A0AAN7SUJ4_9EURO</name>
<dbReference type="InterPro" id="IPR050700">
    <property type="entry name" value="YIM1/Zinc_Alcohol_DH_Fams"/>
</dbReference>
<dbReference type="PANTHER" id="PTHR11695:SF294">
    <property type="entry name" value="RETICULON-4-INTERACTING PROTEIN 1, MITOCHONDRIAL"/>
    <property type="match status" value="1"/>
</dbReference>
<dbReference type="PANTHER" id="PTHR11695">
    <property type="entry name" value="ALCOHOL DEHYDROGENASE RELATED"/>
    <property type="match status" value="1"/>
</dbReference>
<organism evidence="1 2">
    <name type="scientific">Lithohypha guttulata</name>
    <dbReference type="NCBI Taxonomy" id="1690604"/>
    <lineage>
        <taxon>Eukaryota</taxon>
        <taxon>Fungi</taxon>
        <taxon>Dikarya</taxon>
        <taxon>Ascomycota</taxon>
        <taxon>Pezizomycotina</taxon>
        <taxon>Eurotiomycetes</taxon>
        <taxon>Chaetothyriomycetidae</taxon>
        <taxon>Chaetothyriales</taxon>
        <taxon>Trichomeriaceae</taxon>
        <taxon>Lithohypha</taxon>
    </lineage>
</organism>
<dbReference type="CDD" id="cd08267">
    <property type="entry name" value="MDR1"/>
    <property type="match status" value="1"/>
</dbReference>
<protein>
    <recommendedName>
        <fullName evidence="3">Enoyl reductase (ER) domain-containing protein</fullName>
    </recommendedName>
</protein>
<proteinExistence type="predicted"/>
<dbReference type="SUPFAM" id="SSF51735">
    <property type="entry name" value="NAD(P)-binding Rossmann-fold domains"/>
    <property type="match status" value="1"/>
</dbReference>
<dbReference type="EMBL" id="JAVRRJ010000009">
    <property type="protein sequence ID" value="KAK5081754.1"/>
    <property type="molecule type" value="Genomic_DNA"/>
</dbReference>
<reference evidence="1 2" key="1">
    <citation type="submission" date="2023-08" db="EMBL/GenBank/DDBJ databases">
        <title>Black Yeasts Isolated from many extreme environments.</title>
        <authorList>
            <person name="Coleine C."/>
            <person name="Stajich J.E."/>
            <person name="Selbmann L."/>
        </authorList>
    </citation>
    <scope>NUCLEOTIDE SEQUENCE [LARGE SCALE GENOMIC DNA]</scope>
    <source>
        <strain evidence="1 2">CCFEE 5910</strain>
    </source>
</reference>
<dbReference type="Pfam" id="PF13602">
    <property type="entry name" value="ADH_zinc_N_2"/>
    <property type="match status" value="1"/>
</dbReference>
<gene>
    <name evidence="1" type="ORF">LTR05_007890</name>
</gene>
<dbReference type="AlphaFoldDB" id="A0AAN7SUJ4"/>
<accession>A0AAN7SUJ4</accession>
<dbReference type="GO" id="GO:0005739">
    <property type="term" value="C:mitochondrion"/>
    <property type="evidence" value="ECO:0007669"/>
    <property type="project" value="TreeGrafter"/>
</dbReference>
<evidence type="ECO:0000313" key="1">
    <source>
        <dbReference type="EMBL" id="KAK5081754.1"/>
    </source>
</evidence>
<evidence type="ECO:0008006" key="3">
    <source>
        <dbReference type="Google" id="ProtNLM"/>
    </source>
</evidence>